<evidence type="ECO:0000259" key="1">
    <source>
        <dbReference type="SMART" id="SM00421"/>
    </source>
</evidence>
<dbReference type="AlphaFoldDB" id="A0A919J4M2"/>
<dbReference type="SUPFAM" id="SSF46894">
    <property type="entry name" value="C-terminal effector domain of the bipartite response regulators"/>
    <property type="match status" value="1"/>
</dbReference>
<reference evidence="2" key="1">
    <citation type="submission" date="2021-01" db="EMBL/GenBank/DDBJ databases">
        <title>Whole genome shotgun sequence of Actinoplanes ferrugineus NBRC 15555.</title>
        <authorList>
            <person name="Komaki H."/>
            <person name="Tamura T."/>
        </authorList>
    </citation>
    <scope>NUCLEOTIDE SEQUENCE</scope>
    <source>
        <strain evidence="2">NBRC 15555</strain>
    </source>
</reference>
<dbReference type="Proteomes" id="UP000598174">
    <property type="component" value="Unassembled WGS sequence"/>
</dbReference>
<protein>
    <recommendedName>
        <fullName evidence="1">HTH luxR-type domain-containing protein</fullName>
    </recommendedName>
</protein>
<proteinExistence type="predicted"/>
<sequence>MTGLEPAAMKLLATLLRSRPATRDELRLIRTVPPGADRLLDQLIRADFVEEAEGRLTYHAPDRTVQEQARTLAGLVGLLPELSREWRQGAERRATLDIELVHRPGTRWQAWTRVPQAALNLCPTLDEVEDLVAGQSRGRVVLPASVVVGEADRRAVDELVTAGMRVRLARCVETWLYSGPDGLCALPVVWGEHPPTSIMLVRDPSIRALTAAYAEGVWHGAEPYRRPRPEWQDVLRLLALGMSDRAIASAHGTSQRTVERRIAEAMAHFGVGTRFELGAAWSVEQPGER</sequence>
<dbReference type="GO" id="GO:0003677">
    <property type="term" value="F:DNA binding"/>
    <property type="evidence" value="ECO:0007669"/>
    <property type="project" value="InterPro"/>
</dbReference>
<comment type="caution">
    <text evidence="2">The sequence shown here is derived from an EMBL/GenBank/DDBJ whole genome shotgun (WGS) entry which is preliminary data.</text>
</comment>
<dbReference type="RefSeq" id="WP_203818923.1">
    <property type="nucleotide sequence ID" value="NZ_BAAABP010000004.1"/>
</dbReference>
<gene>
    <name evidence="2" type="ORF">Afe05nite_42840</name>
</gene>
<evidence type="ECO:0000313" key="3">
    <source>
        <dbReference type="Proteomes" id="UP000598174"/>
    </source>
</evidence>
<dbReference type="EMBL" id="BOMM01000039">
    <property type="protein sequence ID" value="GIE12444.1"/>
    <property type="molecule type" value="Genomic_DNA"/>
</dbReference>
<dbReference type="InterPro" id="IPR016032">
    <property type="entry name" value="Sig_transdc_resp-reg_C-effctor"/>
</dbReference>
<organism evidence="2 3">
    <name type="scientific">Paractinoplanes ferrugineus</name>
    <dbReference type="NCBI Taxonomy" id="113564"/>
    <lineage>
        <taxon>Bacteria</taxon>
        <taxon>Bacillati</taxon>
        <taxon>Actinomycetota</taxon>
        <taxon>Actinomycetes</taxon>
        <taxon>Micromonosporales</taxon>
        <taxon>Micromonosporaceae</taxon>
        <taxon>Paractinoplanes</taxon>
    </lineage>
</organism>
<evidence type="ECO:0000313" key="2">
    <source>
        <dbReference type="EMBL" id="GIE12444.1"/>
    </source>
</evidence>
<dbReference type="SMART" id="SM00421">
    <property type="entry name" value="HTH_LUXR"/>
    <property type="match status" value="1"/>
</dbReference>
<keyword evidence="3" id="KW-1185">Reference proteome</keyword>
<name>A0A919J4M2_9ACTN</name>
<accession>A0A919J4M2</accession>
<dbReference type="GO" id="GO:0006355">
    <property type="term" value="P:regulation of DNA-templated transcription"/>
    <property type="evidence" value="ECO:0007669"/>
    <property type="project" value="InterPro"/>
</dbReference>
<dbReference type="InterPro" id="IPR036388">
    <property type="entry name" value="WH-like_DNA-bd_sf"/>
</dbReference>
<dbReference type="InterPro" id="IPR000792">
    <property type="entry name" value="Tscrpt_reg_LuxR_C"/>
</dbReference>
<feature type="domain" description="HTH luxR-type" evidence="1">
    <location>
        <begin position="232"/>
        <end position="281"/>
    </location>
</feature>
<dbReference type="Gene3D" id="1.10.10.10">
    <property type="entry name" value="Winged helix-like DNA-binding domain superfamily/Winged helix DNA-binding domain"/>
    <property type="match status" value="1"/>
</dbReference>